<dbReference type="EMBL" id="CP029619">
    <property type="protein sequence ID" value="AWN81784.1"/>
    <property type="molecule type" value="Genomic_DNA"/>
</dbReference>
<name>A0A2Z3LH76_9BACT</name>
<feature type="signal peptide" evidence="1">
    <location>
        <begin position="1"/>
        <end position="30"/>
    </location>
</feature>
<dbReference type="Proteomes" id="UP000245872">
    <property type="component" value="Chromosome"/>
</dbReference>
<proteinExistence type="predicted"/>
<feature type="chain" id="PRO_5016262657" evidence="1">
    <location>
        <begin position="31"/>
        <end position="77"/>
    </location>
</feature>
<evidence type="ECO:0000256" key="1">
    <source>
        <dbReference type="SAM" id="SignalP"/>
    </source>
</evidence>
<sequence precursor="true">MKHMQNLSLKSILSLLFLSTAMLACNSSKASCNHSKTFSIVGAAELTGATRTAEGAELEILYNSRPLQNTLLFLIKR</sequence>
<protein>
    <submittedName>
        <fullName evidence="2">Uncharacterized protein</fullName>
    </submittedName>
</protein>
<evidence type="ECO:0000313" key="3">
    <source>
        <dbReference type="Proteomes" id="UP000245872"/>
    </source>
</evidence>
<keyword evidence="3" id="KW-1185">Reference proteome</keyword>
<reference evidence="2 3" key="1">
    <citation type="submission" date="2018-05" db="EMBL/GenBank/DDBJ databases">
        <title>Candidatus Cardinium hertigii Genome Assembly.</title>
        <authorList>
            <person name="Showmaker K.C."/>
            <person name="Walden K.O."/>
            <person name="Fields C.J."/>
            <person name="Lambert K.N."/>
            <person name="Hudson M.E."/>
        </authorList>
    </citation>
    <scope>NUCLEOTIDE SEQUENCE [LARGE SCALE GENOMIC DNA]</scope>
    <source>
        <strain evidence="3">cHgTN10</strain>
    </source>
</reference>
<dbReference type="KEGG" id="cher:DK880_00458"/>
<organism evidence="2 3">
    <name type="scientific">Candidatus Cardinium hertigii</name>
    <dbReference type="NCBI Taxonomy" id="247481"/>
    <lineage>
        <taxon>Bacteria</taxon>
        <taxon>Pseudomonadati</taxon>
        <taxon>Bacteroidota</taxon>
        <taxon>Cytophagia</taxon>
        <taxon>Cytophagales</taxon>
        <taxon>Amoebophilaceae</taxon>
        <taxon>Candidatus Cardinium</taxon>
    </lineage>
</organism>
<dbReference type="PROSITE" id="PS51257">
    <property type="entry name" value="PROKAR_LIPOPROTEIN"/>
    <property type="match status" value="1"/>
</dbReference>
<evidence type="ECO:0000313" key="2">
    <source>
        <dbReference type="EMBL" id="AWN81784.1"/>
    </source>
</evidence>
<accession>A0A2Z3LH76</accession>
<keyword evidence="1" id="KW-0732">Signal</keyword>
<dbReference type="AlphaFoldDB" id="A0A2Z3LH76"/>
<gene>
    <name evidence="2" type="ORF">DK880_00458</name>
</gene>